<keyword evidence="3" id="KW-0004">4Fe-4S</keyword>
<dbReference type="SMART" id="SM00929">
    <property type="entry name" value="NADH-G_4Fe-4S_3"/>
    <property type="match status" value="1"/>
</dbReference>
<reference evidence="12" key="1">
    <citation type="submission" date="2021-01" db="EMBL/GenBank/DDBJ databases">
        <authorList>
            <person name="Corre E."/>
            <person name="Pelletier E."/>
            <person name="Niang G."/>
            <person name="Scheremetjew M."/>
            <person name="Finn R."/>
            <person name="Kale V."/>
            <person name="Holt S."/>
            <person name="Cochrane G."/>
            <person name="Meng A."/>
            <person name="Brown T."/>
            <person name="Cohen L."/>
        </authorList>
    </citation>
    <scope>NUCLEOTIDE SEQUENCE</scope>
    <source>
        <strain evidence="12">UTEX LB 2760</strain>
    </source>
</reference>
<dbReference type="PROSITE" id="PS51839">
    <property type="entry name" value="4FE4S_HC3"/>
    <property type="match status" value="1"/>
</dbReference>
<protein>
    <recommendedName>
        <fullName evidence="13">NADH dehydrogenase subunit 11</fullName>
    </recommendedName>
</protein>
<dbReference type="InterPro" id="IPR001041">
    <property type="entry name" value="2Fe-2S_ferredoxin-type"/>
</dbReference>
<dbReference type="PROSITE" id="PS00642">
    <property type="entry name" value="COMPLEX1_75K_2"/>
    <property type="match status" value="1"/>
</dbReference>
<dbReference type="InterPro" id="IPR050123">
    <property type="entry name" value="Prok_molybdopt-oxidoreductase"/>
</dbReference>
<dbReference type="PANTHER" id="PTHR43105:SF13">
    <property type="entry name" value="NADH-UBIQUINONE OXIDOREDUCTASE 75 KDA SUBUNIT, MITOCHONDRIAL"/>
    <property type="match status" value="1"/>
</dbReference>
<evidence type="ECO:0000256" key="6">
    <source>
        <dbReference type="ARBA" id="ARBA00023004"/>
    </source>
</evidence>
<dbReference type="SUPFAM" id="SSF54292">
    <property type="entry name" value="2Fe-2S ferredoxin-like"/>
    <property type="match status" value="1"/>
</dbReference>
<keyword evidence="6" id="KW-0408">Iron</keyword>
<evidence type="ECO:0000256" key="7">
    <source>
        <dbReference type="ARBA" id="ARBA00023014"/>
    </source>
</evidence>
<proteinExistence type="inferred from homology"/>
<dbReference type="Pfam" id="PF10588">
    <property type="entry name" value="NADH-G_4Fe-4S_3"/>
    <property type="match status" value="1"/>
</dbReference>
<comment type="cofactor">
    <cofactor evidence="9">
        <name>[2Fe-2S] cluster</name>
        <dbReference type="ChEBI" id="CHEBI:190135"/>
    </cofactor>
</comment>
<dbReference type="Pfam" id="PF13510">
    <property type="entry name" value="Fer2_4"/>
    <property type="match status" value="1"/>
</dbReference>
<keyword evidence="5" id="KW-1278">Translocase</keyword>
<evidence type="ECO:0000256" key="4">
    <source>
        <dbReference type="ARBA" id="ARBA00022723"/>
    </source>
</evidence>
<accession>A0A7S0BM97</accession>
<keyword evidence="8" id="KW-0520">NAD</keyword>
<organism evidence="12">
    <name type="scientific">Rhodosorus marinus</name>
    <dbReference type="NCBI Taxonomy" id="101924"/>
    <lineage>
        <taxon>Eukaryota</taxon>
        <taxon>Rhodophyta</taxon>
        <taxon>Stylonematophyceae</taxon>
        <taxon>Stylonematales</taxon>
        <taxon>Stylonemataceae</taxon>
        <taxon>Rhodosorus</taxon>
    </lineage>
</organism>
<dbReference type="Pfam" id="PF22117">
    <property type="entry name" value="Fer4_Nqo3"/>
    <property type="match status" value="1"/>
</dbReference>
<evidence type="ECO:0000259" key="11">
    <source>
        <dbReference type="PROSITE" id="PS51839"/>
    </source>
</evidence>
<dbReference type="PANTHER" id="PTHR43105">
    <property type="entry name" value="RESPIRATORY NITRATE REDUCTASE"/>
    <property type="match status" value="1"/>
</dbReference>
<comment type="similarity">
    <text evidence="2">Belongs to the complex I 75 kDa subunit family.</text>
</comment>
<feature type="domain" description="4Fe-4S His(Cys)3-ligated-type" evidence="11">
    <location>
        <begin position="101"/>
        <end position="140"/>
    </location>
</feature>
<sequence length="278" mass="30745">MFRYGSLMRRAGVGFGRQVRFDSSVSVSINGKVSEVPKGSTIIQACELGGVEVPRFCYHERLSIAGNCRMCLVEVAKSPKLVASCAMPVMDGMEIMTDTPKVKKAREGVLEFLLVNHPLDCPICDQGGECDLQDQAMVFGSDRGRFYEYKRSVEDKYCGPLIKTIMTRCIHCTRCVRFATEIAGVEDLGTTGRGRDTEIGTYVEKIFGSELSGNVVDLCPVGAITQKSYSFAVEKNIQSDEYKKSALSPRNQPTFCRASAFEELVSFDVKPKQAELQH</sequence>
<dbReference type="PROSITE" id="PS51085">
    <property type="entry name" value="2FE2S_FER_2"/>
    <property type="match status" value="1"/>
</dbReference>
<dbReference type="InterPro" id="IPR036010">
    <property type="entry name" value="2Fe-2S_ferredoxin-like_sf"/>
</dbReference>
<dbReference type="Gene3D" id="3.10.20.740">
    <property type="match status" value="1"/>
</dbReference>
<evidence type="ECO:0000256" key="1">
    <source>
        <dbReference type="ARBA" id="ARBA00001966"/>
    </source>
</evidence>
<dbReference type="Gene3D" id="3.30.70.20">
    <property type="match status" value="1"/>
</dbReference>
<evidence type="ECO:0000256" key="2">
    <source>
        <dbReference type="ARBA" id="ARBA00005404"/>
    </source>
</evidence>
<dbReference type="FunFam" id="3.30.70.20:FF:000002">
    <property type="entry name" value="NADH-ubiquinone oxidoreductase 75 kDa subunit"/>
    <property type="match status" value="1"/>
</dbReference>
<evidence type="ECO:0000256" key="3">
    <source>
        <dbReference type="ARBA" id="ARBA00022485"/>
    </source>
</evidence>
<dbReference type="PROSITE" id="PS00641">
    <property type="entry name" value="COMPLEX1_75K_1"/>
    <property type="match status" value="1"/>
</dbReference>
<dbReference type="AlphaFoldDB" id="A0A7S0BM97"/>
<dbReference type="InterPro" id="IPR054351">
    <property type="entry name" value="NADH_UbQ_OxRdtase_ferredoxin"/>
</dbReference>
<gene>
    <name evidence="12" type="ORF">RMAR0315_LOCUS7895</name>
</gene>
<evidence type="ECO:0008006" key="13">
    <source>
        <dbReference type="Google" id="ProtNLM"/>
    </source>
</evidence>
<dbReference type="FunFam" id="3.10.20.740:FF:000001">
    <property type="entry name" value="NADH-quinone oxidoreductase subunit G"/>
    <property type="match status" value="1"/>
</dbReference>
<dbReference type="GO" id="GO:0016491">
    <property type="term" value="F:oxidoreductase activity"/>
    <property type="evidence" value="ECO:0007669"/>
    <property type="project" value="InterPro"/>
</dbReference>
<dbReference type="GO" id="GO:0008137">
    <property type="term" value="F:NADH dehydrogenase (ubiquinone) activity"/>
    <property type="evidence" value="ECO:0007669"/>
    <property type="project" value="InterPro"/>
</dbReference>
<comment type="cofactor">
    <cofactor evidence="1">
        <name>[4Fe-4S] cluster</name>
        <dbReference type="ChEBI" id="CHEBI:49883"/>
    </cofactor>
</comment>
<feature type="domain" description="2Fe-2S ferredoxin-type" evidence="10">
    <location>
        <begin position="23"/>
        <end position="101"/>
    </location>
</feature>
<dbReference type="GO" id="GO:0046872">
    <property type="term" value="F:metal ion binding"/>
    <property type="evidence" value="ECO:0007669"/>
    <property type="project" value="UniProtKB-KW"/>
</dbReference>
<keyword evidence="7" id="KW-0411">Iron-sulfur</keyword>
<evidence type="ECO:0000256" key="9">
    <source>
        <dbReference type="ARBA" id="ARBA00034078"/>
    </source>
</evidence>
<dbReference type="InterPro" id="IPR000283">
    <property type="entry name" value="NADH_UbQ_OxRdtase_75kDa_su_CS"/>
</dbReference>
<dbReference type="InterPro" id="IPR019574">
    <property type="entry name" value="NADH_UbQ_OxRdtase_Gsu_4Fe4S-bd"/>
</dbReference>
<keyword evidence="4" id="KW-0479">Metal-binding</keyword>
<dbReference type="EMBL" id="HBEK01014536">
    <property type="protein sequence ID" value="CAD8397905.1"/>
    <property type="molecule type" value="Transcribed_RNA"/>
</dbReference>
<dbReference type="GO" id="GO:0016020">
    <property type="term" value="C:membrane"/>
    <property type="evidence" value="ECO:0007669"/>
    <property type="project" value="InterPro"/>
</dbReference>
<dbReference type="SUPFAM" id="SSF54862">
    <property type="entry name" value="4Fe-4S ferredoxins"/>
    <property type="match status" value="1"/>
</dbReference>
<evidence type="ECO:0000259" key="10">
    <source>
        <dbReference type="PROSITE" id="PS51085"/>
    </source>
</evidence>
<dbReference type="GO" id="GO:0042773">
    <property type="term" value="P:ATP synthesis coupled electron transport"/>
    <property type="evidence" value="ECO:0007669"/>
    <property type="project" value="InterPro"/>
</dbReference>
<evidence type="ECO:0000256" key="8">
    <source>
        <dbReference type="ARBA" id="ARBA00023027"/>
    </source>
</evidence>
<evidence type="ECO:0000256" key="5">
    <source>
        <dbReference type="ARBA" id="ARBA00022967"/>
    </source>
</evidence>
<dbReference type="GO" id="GO:0051539">
    <property type="term" value="F:4 iron, 4 sulfur cluster binding"/>
    <property type="evidence" value="ECO:0007669"/>
    <property type="project" value="UniProtKB-KW"/>
</dbReference>
<dbReference type="PROSITE" id="PS00643">
    <property type="entry name" value="COMPLEX1_75K_3"/>
    <property type="match status" value="1"/>
</dbReference>
<dbReference type="CDD" id="cd00207">
    <property type="entry name" value="fer2"/>
    <property type="match status" value="1"/>
</dbReference>
<name>A0A7S0BM97_9RHOD</name>
<evidence type="ECO:0000313" key="12">
    <source>
        <dbReference type="EMBL" id="CAD8397905.1"/>
    </source>
</evidence>